<sequence length="53" mass="6164">PKPKYSHLPIKLTDTLYSDITNDKIFIDMINKRVIEGKEEIAEYQAQIETPSK</sequence>
<accession>A0A9W4TAK1</accession>
<organism evidence="1 2">
    <name type="scientific">Funneliformis geosporum</name>
    <dbReference type="NCBI Taxonomy" id="1117311"/>
    <lineage>
        <taxon>Eukaryota</taxon>
        <taxon>Fungi</taxon>
        <taxon>Fungi incertae sedis</taxon>
        <taxon>Mucoromycota</taxon>
        <taxon>Glomeromycotina</taxon>
        <taxon>Glomeromycetes</taxon>
        <taxon>Glomerales</taxon>
        <taxon>Glomeraceae</taxon>
        <taxon>Funneliformis</taxon>
    </lineage>
</organism>
<name>A0A9W4TAK1_9GLOM</name>
<reference evidence="1" key="1">
    <citation type="submission" date="2022-08" db="EMBL/GenBank/DDBJ databases">
        <authorList>
            <person name="Kallberg Y."/>
            <person name="Tangrot J."/>
            <person name="Rosling A."/>
        </authorList>
    </citation>
    <scope>NUCLEOTIDE SEQUENCE</scope>
    <source>
        <strain evidence="1">Wild A</strain>
    </source>
</reference>
<comment type="caution">
    <text evidence="1">The sequence shown here is derived from an EMBL/GenBank/DDBJ whole genome shotgun (WGS) entry which is preliminary data.</text>
</comment>
<dbReference type="Proteomes" id="UP001153678">
    <property type="component" value="Unassembled WGS sequence"/>
</dbReference>
<gene>
    <name evidence="1" type="ORF">FWILDA_LOCUS18744</name>
</gene>
<proteinExistence type="predicted"/>
<dbReference type="AlphaFoldDB" id="A0A9W4TAK1"/>
<dbReference type="EMBL" id="CAMKVN010019531">
    <property type="protein sequence ID" value="CAI2198780.1"/>
    <property type="molecule type" value="Genomic_DNA"/>
</dbReference>
<keyword evidence="2" id="KW-1185">Reference proteome</keyword>
<feature type="non-terminal residue" evidence="1">
    <location>
        <position position="1"/>
    </location>
</feature>
<evidence type="ECO:0000313" key="1">
    <source>
        <dbReference type="EMBL" id="CAI2198780.1"/>
    </source>
</evidence>
<evidence type="ECO:0000313" key="2">
    <source>
        <dbReference type="Proteomes" id="UP001153678"/>
    </source>
</evidence>
<protein>
    <submittedName>
        <fullName evidence="1">12051_t:CDS:1</fullName>
    </submittedName>
</protein>